<dbReference type="KEGG" id="mfeu:H1D33_03485"/>
<keyword evidence="2" id="KW-1185">Reference proteome</keyword>
<protein>
    <submittedName>
        <fullName evidence="1">Uncharacterized protein</fullName>
    </submittedName>
</protein>
<reference evidence="2" key="1">
    <citation type="submission" date="2020-07" db="EMBL/GenBank/DDBJ databases">
        <title>A new Micromonospora strain with potent antibiotic activity isolated from the microbiome of a mid-Atlantic deep-sea sponge.</title>
        <authorList>
            <person name="Back C.R."/>
            <person name="Stennett H.L."/>
            <person name="Williams S.E."/>
            <person name="Wang L."/>
            <person name="Ojeda Gomez J."/>
            <person name="Abdulle O.M."/>
            <person name="Duffy T."/>
            <person name="Hendry K.R."/>
            <person name="Powell D."/>
            <person name="Stach J.E."/>
            <person name="Essex-Lopresti A.E."/>
            <person name="Willis C.L."/>
            <person name="Curnow P."/>
            <person name="Race P.R."/>
        </authorList>
    </citation>
    <scope>NUCLEOTIDE SEQUENCE [LARGE SCALE GENOMIC DNA]</scope>
    <source>
        <strain evidence="2">28ISP2-46</strain>
    </source>
</reference>
<dbReference type="RefSeq" id="WP_181570414.1">
    <property type="nucleotide sequence ID" value="NZ_CP059322.2"/>
</dbReference>
<dbReference type="Proteomes" id="UP000510844">
    <property type="component" value="Chromosome"/>
</dbReference>
<gene>
    <name evidence="1" type="ORF">H1D33_03485</name>
</gene>
<evidence type="ECO:0000313" key="2">
    <source>
        <dbReference type="Proteomes" id="UP000510844"/>
    </source>
</evidence>
<organism evidence="1 2">
    <name type="scientific">Micromonospora robiginosa</name>
    <dbReference type="NCBI Taxonomy" id="2749844"/>
    <lineage>
        <taxon>Bacteria</taxon>
        <taxon>Bacillati</taxon>
        <taxon>Actinomycetota</taxon>
        <taxon>Actinomycetes</taxon>
        <taxon>Micromonosporales</taxon>
        <taxon>Micromonosporaceae</taxon>
        <taxon>Micromonospora</taxon>
    </lineage>
</organism>
<reference evidence="1 2" key="2">
    <citation type="journal article" date="2021" name="Mar. Drugs">
        <title>A New Micromonospora Strain with Antibiotic Activity Isolated from the Microbiome of a Mid-Atlantic Deep-Sea Sponge.</title>
        <authorList>
            <person name="Back C.R."/>
            <person name="Stennett H.L."/>
            <person name="Williams S.E."/>
            <person name="Wang L."/>
            <person name="Ojeda Gomez J."/>
            <person name="Abdulle O.M."/>
            <person name="Duffy T."/>
            <person name="Neal C."/>
            <person name="Mantell J."/>
            <person name="Jepson M.A."/>
            <person name="Hendry K.R."/>
            <person name="Powell D."/>
            <person name="Stach J.E.M."/>
            <person name="Essex-Lopresti A.E."/>
            <person name="Willis C.L."/>
            <person name="Curnow P."/>
            <person name="Race P.R."/>
        </authorList>
    </citation>
    <scope>NUCLEOTIDE SEQUENCE [LARGE SCALE GENOMIC DNA]</scope>
    <source>
        <strain evidence="1 2">28ISP2-46</strain>
    </source>
</reference>
<accession>A0A7L6B832</accession>
<dbReference type="AlphaFoldDB" id="A0A7L6B832"/>
<sequence>MTGALIATHDQALHAIAERLEQPDTDQLLRGVVLAVIVIHYSLPSPTGRPDPDCASCEGKGWFPAPSGGREHCHCRCPWCTGCEEPVCEGPCPTVEAIAQRLDLFGLGEEWPRRPDGAP</sequence>
<name>A0A7L6B832_9ACTN</name>
<evidence type="ECO:0000313" key="1">
    <source>
        <dbReference type="EMBL" id="QLQ37969.1"/>
    </source>
</evidence>
<proteinExistence type="predicted"/>
<dbReference type="EMBL" id="CP059322">
    <property type="protein sequence ID" value="QLQ37969.1"/>
    <property type="molecule type" value="Genomic_DNA"/>
</dbReference>